<name>A0A172YFS1_9GAMM</name>
<gene>
    <name evidence="1" type="ORF">A5892_12110</name>
</gene>
<dbReference type="AlphaFoldDB" id="A0A172YFS1"/>
<reference evidence="1 2" key="1">
    <citation type="submission" date="2016-04" db="EMBL/GenBank/DDBJ databases">
        <title>Complete Genome Sequence of Halotalea alkalilenta IHB B 13600.</title>
        <authorList>
            <person name="Swarnkar M.K."/>
            <person name="Sharma A."/>
            <person name="Kaushal K."/>
            <person name="Soni R."/>
            <person name="Rana S."/>
            <person name="Singh A.K."/>
            <person name="Gulati A."/>
        </authorList>
    </citation>
    <scope>NUCLEOTIDE SEQUENCE [LARGE SCALE GENOMIC DNA]</scope>
    <source>
        <strain evidence="1 2">IHB B 13600</strain>
    </source>
</reference>
<accession>A0A172YFS1</accession>
<dbReference type="STRING" id="376489.A5892_12110"/>
<dbReference type="Proteomes" id="UP000077875">
    <property type="component" value="Chromosome"/>
</dbReference>
<dbReference type="EMBL" id="CP015243">
    <property type="protein sequence ID" value="ANF58118.1"/>
    <property type="molecule type" value="Genomic_DNA"/>
</dbReference>
<proteinExistence type="predicted"/>
<organism evidence="1 2">
    <name type="scientific">Halotalea alkalilenta</name>
    <dbReference type="NCBI Taxonomy" id="376489"/>
    <lineage>
        <taxon>Bacteria</taxon>
        <taxon>Pseudomonadati</taxon>
        <taxon>Pseudomonadota</taxon>
        <taxon>Gammaproteobacteria</taxon>
        <taxon>Oceanospirillales</taxon>
        <taxon>Halomonadaceae</taxon>
        <taxon>Halotalea</taxon>
    </lineage>
</organism>
<sequence>MDASRAGSSRGWLSRHRGGVALGFAAGGFAAAELTLAQGWLPSTAAQILVTTFEGALVGSVADWFAVTALFRRVPIPLLSRHTNLIAKRRAALSRGIVDMVEREWLSPAALRERLSQLSFADLISQRLRHGEGREALRRFTRGQCVKWVARLGDPRVEALADELLARLVERIDVREQLAPLLRRLASDRRLEEQLWQGALGLLDRLLVDPQLFALLRDMLLEQLEALSEEGRWQRVKVWLGKRFLQGDDDRDKIERLLDQILRAAREQLVEVEADPCHPLRLRMRAQLRLTAARLGRPGEHKLAQALERGKQTLFEAFVGQGGARSWLAFFQRWLAEKVASDGSQLNRYIDRGIDRLIDRQLVEPSGRARFDARLRRWCGELIDDHPGFIGAIVRESLSEARMPTQRLVGTIEEKVGPDLQWIRVNGAVVGGGVALLIAVTRALFGN</sequence>
<evidence type="ECO:0000313" key="2">
    <source>
        <dbReference type="Proteomes" id="UP000077875"/>
    </source>
</evidence>
<dbReference type="GO" id="GO:0005886">
    <property type="term" value="C:plasma membrane"/>
    <property type="evidence" value="ECO:0007669"/>
    <property type="project" value="TreeGrafter"/>
</dbReference>
<protein>
    <recommendedName>
        <fullName evidence="3">DUF445 domain-containing protein</fullName>
    </recommendedName>
</protein>
<dbReference type="RefSeq" id="WP_064123023.1">
    <property type="nucleotide sequence ID" value="NZ_CP015243.1"/>
</dbReference>
<evidence type="ECO:0008006" key="3">
    <source>
        <dbReference type="Google" id="ProtNLM"/>
    </source>
</evidence>
<dbReference type="PANTHER" id="PTHR38442:SF1">
    <property type="entry name" value="INNER MEMBRANE PROTEIN"/>
    <property type="match status" value="1"/>
</dbReference>
<evidence type="ECO:0000313" key="1">
    <source>
        <dbReference type="EMBL" id="ANF58118.1"/>
    </source>
</evidence>
<dbReference type="Pfam" id="PF04286">
    <property type="entry name" value="DUF445"/>
    <property type="match status" value="1"/>
</dbReference>
<dbReference type="PANTHER" id="PTHR38442">
    <property type="entry name" value="INNER MEMBRANE PROTEIN-RELATED"/>
    <property type="match status" value="1"/>
</dbReference>
<keyword evidence="2" id="KW-1185">Reference proteome</keyword>
<dbReference type="KEGG" id="haa:A5892_12110"/>
<dbReference type="InterPro" id="IPR007383">
    <property type="entry name" value="DUF445"/>
</dbReference>